<evidence type="ECO:0000313" key="4">
    <source>
        <dbReference type="Proteomes" id="UP000319825"/>
    </source>
</evidence>
<dbReference type="AlphaFoldDB" id="A0A562IAT5"/>
<reference evidence="3 4" key="1">
    <citation type="submission" date="2019-07" db="EMBL/GenBank/DDBJ databases">
        <title>R&amp;d 2014.</title>
        <authorList>
            <person name="Klenk H.-P."/>
        </authorList>
    </citation>
    <scope>NUCLEOTIDE SEQUENCE [LARGE SCALE GENOMIC DNA]</scope>
    <source>
        <strain evidence="3 4">DSM 43868</strain>
    </source>
</reference>
<protein>
    <submittedName>
        <fullName evidence="3">Uncharacterized protein</fullName>
    </submittedName>
</protein>
<dbReference type="RefSeq" id="WP_145774978.1">
    <property type="nucleotide sequence ID" value="NZ_VLKE01000001.1"/>
</dbReference>
<evidence type="ECO:0000256" key="2">
    <source>
        <dbReference type="SAM" id="Phobius"/>
    </source>
</evidence>
<evidence type="ECO:0000256" key="1">
    <source>
        <dbReference type="SAM" id="MobiDB-lite"/>
    </source>
</evidence>
<feature type="region of interest" description="Disordered" evidence="1">
    <location>
        <begin position="317"/>
        <end position="337"/>
    </location>
</feature>
<keyword evidence="4" id="KW-1185">Reference proteome</keyword>
<evidence type="ECO:0000313" key="3">
    <source>
        <dbReference type="EMBL" id="TWH68107.1"/>
    </source>
</evidence>
<dbReference type="OrthoDB" id="3440574at2"/>
<keyword evidence="2" id="KW-0812">Transmembrane</keyword>
<dbReference type="EMBL" id="VLKE01000001">
    <property type="protein sequence ID" value="TWH68107.1"/>
    <property type="molecule type" value="Genomic_DNA"/>
</dbReference>
<comment type="caution">
    <text evidence="3">The sequence shown here is derived from an EMBL/GenBank/DDBJ whole genome shotgun (WGS) entry which is preliminary data.</text>
</comment>
<organism evidence="3 4">
    <name type="scientific">Micromonospora olivasterospora</name>
    <dbReference type="NCBI Taxonomy" id="1880"/>
    <lineage>
        <taxon>Bacteria</taxon>
        <taxon>Bacillati</taxon>
        <taxon>Actinomycetota</taxon>
        <taxon>Actinomycetes</taxon>
        <taxon>Micromonosporales</taxon>
        <taxon>Micromonosporaceae</taxon>
        <taxon>Micromonospora</taxon>
    </lineage>
</organism>
<sequence length="337" mass="37823">MRVYAEFHRLVGLVESMVLRPRRNGWQLPLLCLVSRPGVTSPVTMMAHVLAGEERRVPHVRISATGRDVRTLLHEAYTGLAAGNFGGSDPLRFRHYALADGLMQVDLSGVPTNRRRRELARQLRERVWQRGPWEGQQAPPDVGGWTGLLLWLALRVLPGLVFWLLTTGWLFGAGRRFRWFMRQQYLAPTLAAGDFFTFARRLALPLRTTEDQGQIDLLLVHAFLQDLRVEYRRRPWRLRPWRRTACPVLLMDEVAPENGGYALIRLINAVRDETGQSDPLLVITNSRDVPPDGLAPTDPAVAGQLVPLDGVEGAYRAWRSGLPGPGGPGRTTPGTSR</sequence>
<accession>A0A562IAT5</accession>
<feature type="transmembrane region" description="Helical" evidence="2">
    <location>
        <begin position="148"/>
        <end position="172"/>
    </location>
</feature>
<proteinExistence type="predicted"/>
<gene>
    <name evidence="3" type="ORF">JD77_03095</name>
</gene>
<dbReference type="Proteomes" id="UP000319825">
    <property type="component" value="Unassembled WGS sequence"/>
</dbReference>
<name>A0A562IAT5_MICOL</name>
<keyword evidence="2" id="KW-1133">Transmembrane helix</keyword>
<keyword evidence="2" id="KW-0472">Membrane</keyword>